<dbReference type="OrthoDB" id="5827377at2759"/>
<dbReference type="AlphaFoldDB" id="A0A0N4WLR2"/>
<dbReference type="Proteomes" id="UP000268014">
    <property type="component" value="Unassembled WGS sequence"/>
</dbReference>
<accession>A0A0N4WLR2</accession>
<dbReference type="WBParaSite" id="HPLM_0001210301-mRNA-1">
    <property type="protein sequence ID" value="HPLM_0001210301-mRNA-1"/>
    <property type="gene ID" value="HPLM_0001210301"/>
</dbReference>
<feature type="region of interest" description="Disordered" evidence="1">
    <location>
        <begin position="249"/>
        <end position="268"/>
    </location>
</feature>
<evidence type="ECO:0000313" key="3">
    <source>
        <dbReference type="Proteomes" id="UP000268014"/>
    </source>
</evidence>
<feature type="region of interest" description="Disordered" evidence="1">
    <location>
        <begin position="280"/>
        <end position="354"/>
    </location>
</feature>
<protein>
    <submittedName>
        <fullName evidence="4">Dynein regulatory complex protein 10</fullName>
    </submittedName>
</protein>
<name>A0A0N4WLR2_HAEPC</name>
<dbReference type="OMA" id="MAMCNET"/>
<gene>
    <name evidence="2" type="ORF">HPLM_LOCUS12095</name>
</gene>
<evidence type="ECO:0000256" key="1">
    <source>
        <dbReference type="SAM" id="MobiDB-lite"/>
    </source>
</evidence>
<dbReference type="EMBL" id="UZAF01017759">
    <property type="protein sequence ID" value="VDO44717.1"/>
    <property type="molecule type" value="Genomic_DNA"/>
</dbReference>
<organism evidence="4">
    <name type="scientific">Haemonchus placei</name>
    <name type="common">Barber's pole worm</name>
    <dbReference type="NCBI Taxonomy" id="6290"/>
    <lineage>
        <taxon>Eukaryota</taxon>
        <taxon>Metazoa</taxon>
        <taxon>Ecdysozoa</taxon>
        <taxon>Nematoda</taxon>
        <taxon>Chromadorea</taxon>
        <taxon>Rhabditida</taxon>
        <taxon>Rhabditina</taxon>
        <taxon>Rhabditomorpha</taxon>
        <taxon>Strongyloidea</taxon>
        <taxon>Trichostrongylidae</taxon>
        <taxon>Haemonchus</taxon>
    </lineage>
</organism>
<reference evidence="2 3" key="2">
    <citation type="submission" date="2018-11" db="EMBL/GenBank/DDBJ databases">
        <authorList>
            <consortium name="Pathogen Informatics"/>
        </authorList>
    </citation>
    <scope>NUCLEOTIDE SEQUENCE [LARGE SCALE GENOMIC DNA]</scope>
    <source>
        <strain evidence="2 3">MHpl1</strain>
    </source>
</reference>
<evidence type="ECO:0000313" key="4">
    <source>
        <dbReference type="WBParaSite" id="HPLM_0001210301-mRNA-1"/>
    </source>
</evidence>
<sequence>MNKNDEGLEEIVKKRKAEEGRLIEQLRWKRACVRLMPALPTEKEVQGKIKKFLELILTITRTNNLADQSAEIFGERLTLFAKREGTLYKCKVQNMQMKVQFVKERILSAMQGMAMCNETYGLLVLANVATEKSKERFYRQSHDGIPIEPAFVNEFVKKEIDFLDELQQRIDTELHESSQQIANEDHESVYESILQTMVQFQNTMDHLDKSLNSQLQRQRETLEQLGYSIEAIQREFEYFRSVTKGIDDEVDKGETNDETQSKQSEGEVLQDLWEVDNDESNTLPVQDESEKHEEPKKGQCEDNPKQDDDAEGPKAEMTRKTEQFRRIIERMNKIRRTISDRRLPRREYSRRGPK</sequence>
<reference evidence="4" key="1">
    <citation type="submission" date="2017-02" db="UniProtKB">
        <authorList>
            <consortium name="WormBaseParasite"/>
        </authorList>
    </citation>
    <scope>IDENTIFICATION</scope>
</reference>
<proteinExistence type="predicted"/>
<evidence type="ECO:0000313" key="2">
    <source>
        <dbReference type="EMBL" id="VDO44717.1"/>
    </source>
</evidence>
<keyword evidence="3" id="KW-1185">Reference proteome</keyword>
<feature type="compositionally biased region" description="Basic and acidic residues" evidence="1">
    <location>
        <begin position="288"/>
        <end position="354"/>
    </location>
</feature>